<evidence type="ECO:0000313" key="2">
    <source>
        <dbReference type="Proteomes" id="UP000824111"/>
    </source>
</evidence>
<evidence type="ECO:0000313" key="1">
    <source>
        <dbReference type="EMBL" id="HIU49000.1"/>
    </source>
</evidence>
<comment type="caution">
    <text evidence="1">The sequence shown here is derived from an EMBL/GenBank/DDBJ whole genome shotgun (WGS) entry which is preliminary data.</text>
</comment>
<accession>A0A9D1LVR6</accession>
<dbReference type="Proteomes" id="UP000824111">
    <property type="component" value="Unassembled WGS sequence"/>
</dbReference>
<reference evidence="1" key="1">
    <citation type="submission" date="2020-10" db="EMBL/GenBank/DDBJ databases">
        <authorList>
            <person name="Gilroy R."/>
        </authorList>
    </citation>
    <scope>NUCLEOTIDE SEQUENCE</scope>
    <source>
        <strain evidence="1">ChiSjej4B22-9803</strain>
    </source>
</reference>
<reference evidence="1" key="2">
    <citation type="journal article" date="2021" name="PeerJ">
        <title>Extensive microbial diversity within the chicken gut microbiome revealed by metagenomics and culture.</title>
        <authorList>
            <person name="Gilroy R."/>
            <person name="Ravi A."/>
            <person name="Getino M."/>
            <person name="Pursley I."/>
            <person name="Horton D.L."/>
            <person name="Alikhan N.F."/>
            <person name="Baker D."/>
            <person name="Gharbi K."/>
            <person name="Hall N."/>
            <person name="Watson M."/>
            <person name="Adriaenssens E.M."/>
            <person name="Foster-Nyarko E."/>
            <person name="Jarju S."/>
            <person name="Secka A."/>
            <person name="Antonio M."/>
            <person name="Oren A."/>
            <person name="Chaudhuri R.R."/>
            <person name="La Ragione R."/>
            <person name="Hildebrand F."/>
            <person name="Pallen M.J."/>
        </authorList>
    </citation>
    <scope>NUCLEOTIDE SEQUENCE</scope>
    <source>
        <strain evidence="1">ChiSjej4B22-9803</strain>
    </source>
</reference>
<name>A0A9D1LVR6_9FIRM</name>
<dbReference type="EMBL" id="DVND01000166">
    <property type="protein sequence ID" value="HIU49000.1"/>
    <property type="molecule type" value="Genomic_DNA"/>
</dbReference>
<dbReference type="AlphaFoldDB" id="A0A9D1LVR6"/>
<proteinExistence type="predicted"/>
<organism evidence="1 2">
    <name type="scientific">Candidatus Avimonoglobus intestinipullorum</name>
    <dbReference type="NCBI Taxonomy" id="2840699"/>
    <lineage>
        <taxon>Bacteria</taxon>
        <taxon>Bacillati</taxon>
        <taxon>Bacillota</taxon>
        <taxon>Clostridia</taxon>
        <taxon>Eubacteriales</taxon>
        <taxon>Candidatus Avimonoglobus</taxon>
    </lineage>
</organism>
<sequence>MVLTREYIEEAFRTPVRRERLKYVLGCGSDREARRIVTKLQEQGYNIINLQDGGGYVLGTDEQREAYGQQELHRAMKILFKALKMLRRLTLREAIRLLARAYRRAADTTDQNQISLEDVS</sequence>
<gene>
    <name evidence="1" type="ORF">IAB04_06515</name>
</gene>
<protein>
    <submittedName>
        <fullName evidence="1">Uncharacterized protein</fullName>
    </submittedName>
</protein>